<organism evidence="1 2">
    <name type="scientific">Mycena pura</name>
    <dbReference type="NCBI Taxonomy" id="153505"/>
    <lineage>
        <taxon>Eukaryota</taxon>
        <taxon>Fungi</taxon>
        <taxon>Dikarya</taxon>
        <taxon>Basidiomycota</taxon>
        <taxon>Agaricomycotina</taxon>
        <taxon>Agaricomycetes</taxon>
        <taxon>Agaricomycetidae</taxon>
        <taxon>Agaricales</taxon>
        <taxon>Marasmiineae</taxon>
        <taxon>Mycenaceae</taxon>
        <taxon>Mycena</taxon>
    </lineage>
</organism>
<proteinExistence type="predicted"/>
<dbReference type="EMBL" id="JARJCW010000087">
    <property type="protein sequence ID" value="KAJ7195945.1"/>
    <property type="molecule type" value="Genomic_DNA"/>
</dbReference>
<keyword evidence="2" id="KW-1185">Reference proteome</keyword>
<comment type="caution">
    <text evidence="1">The sequence shown here is derived from an EMBL/GenBank/DDBJ whole genome shotgun (WGS) entry which is preliminary data.</text>
</comment>
<dbReference type="Proteomes" id="UP001219525">
    <property type="component" value="Unassembled WGS sequence"/>
</dbReference>
<evidence type="ECO:0000313" key="2">
    <source>
        <dbReference type="Proteomes" id="UP001219525"/>
    </source>
</evidence>
<gene>
    <name evidence="1" type="ORF">GGX14DRAFT_376539</name>
</gene>
<dbReference type="AlphaFoldDB" id="A0AAD6V2V7"/>
<reference evidence="1" key="1">
    <citation type="submission" date="2023-03" db="EMBL/GenBank/DDBJ databases">
        <title>Massive genome expansion in bonnet fungi (Mycena s.s.) driven by repeated elements and novel gene families across ecological guilds.</title>
        <authorList>
            <consortium name="Lawrence Berkeley National Laboratory"/>
            <person name="Harder C.B."/>
            <person name="Miyauchi S."/>
            <person name="Viragh M."/>
            <person name="Kuo A."/>
            <person name="Thoen E."/>
            <person name="Andreopoulos B."/>
            <person name="Lu D."/>
            <person name="Skrede I."/>
            <person name="Drula E."/>
            <person name="Henrissat B."/>
            <person name="Morin E."/>
            <person name="Kohler A."/>
            <person name="Barry K."/>
            <person name="LaButti K."/>
            <person name="Morin E."/>
            <person name="Salamov A."/>
            <person name="Lipzen A."/>
            <person name="Mereny Z."/>
            <person name="Hegedus B."/>
            <person name="Baldrian P."/>
            <person name="Stursova M."/>
            <person name="Weitz H."/>
            <person name="Taylor A."/>
            <person name="Grigoriev I.V."/>
            <person name="Nagy L.G."/>
            <person name="Martin F."/>
            <person name="Kauserud H."/>
        </authorList>
    </citation>
    <scope>NUCLEOTIDE SEQUENCE</scope>
    <source>
        <strain evidence="1">9144</strain>
    </source>
</reference>
<sequence length="146" mass="15864">MTALHLVGDSDSADVWRTLASTPDPPHLKDIATDCVTGDLLAYLDSYSGIETMKLVDIDAGSLERADPLADTFFNTVLPHHAQSLLALACTASHHSRWSFGAHSVESLLQLQKLRSLEVAVHPGHVEPPTSVLVRTKNPFEFEPAL</sequence>
<name>A0AAD6V2V7_9AGAR</name>
<protein>
    <submittedName>
        <fullName evidence="1">Uncharacterized protein</fullName>
    </submittedName>
</protein>
<accession>A0AAD6V2V7</accession>
<evidence type="ECO:0000313" key="1">
    <source>
        <dbReference type="EMBL" id="KAJ7195945.1"/>
    </source>
</evidence>